<reference evidence="7 8" key="1">
    <citation type="submission" date="2021-09" db="EMBL/GenBank/DDBJ databases">
        <title>Genomic insights and catalytic innovation underlie evolution of tropane alkaloids biosynthesis.</title>
        <authorList>
            <person name="Wang Y.-J."/>
            <person name="Tian T."/>
            <person name="Huang J.-P."/>
            <person name="Huang S.-X."/>
        </authorList>
    </citation>
    <scope>NUCLEOTIDE SEQUENCE [LARGE SCALE GENOMIC DNA]</scope>
    <source>
        <strain evidence="7">KIB-2018</strain>
        <tissue evidence="7">Leaf</tissue>
    </source>
</reference>
<dbReference type="FunFam" id="3.40.1810.10:FF:000006">
    <property type="entry name" value="Agamous-like MADS-box protein AGL62"/>
    <property type="match status" value="1"/>
</dbReference>
<comment type="caution">
    <text evidence="7">The sequence shown here is derived from an EMBL/GenBank/DDBJ whole genome shotgun (WGS) entry which is preliminary data.</text>
</comment>
<evidence type="ECO:0000313" key="7">
    <source>
        <dbReference type="EMBL" id="KAJ8761908.1"/>
    </source>
</evidence>
<keyword evidence="2" id="KW-0805">Transcription regulation</keyword>
<dbReference type="SUPFAM" id="SSF55455">
    <property type="entry name" value="SRF-like"/>
    <property type="match status" value="1"/>
</dbReference>
<dbReference type="GO" id="GO:0000981">
    <property type="term" value="F:DNA-binding transcription factor activity, RNA polymerase II-specific"/>
    <property type="evidence" value="ECO:0007669"/>
    <property type="project" value="TreeGrafter"/>
</dbReference>
<dbReference type="GO" id="GO:0005634">
    <property type="term" value="C:nucleus"/>
    <property type="evidence" value="ECO:0007669"/>
    <property type="project" value="UniProtKB-SubCell"/>
</dbReference>
<feature type="domain" description="MADS-box" evidence="6">
    <location>
        <begin position="7"/>
        <end position="67"/>
    </location>
</feature>
<dbReference type="SMART" id="SM00432">
    <property type="entry name" value="MADS"/>
    <property type="match status" value="1"/>
</dbReference>
<dbReference type="EMBL" id="JAIWQS010000006">
    <property type="protein sequence ID" value="KAJ8761908.1"/>
    <property type="molecule type" value="Genomic_DNA"/>
</dbReference>
<proteinExistence type="predicted"/>
<dbReference type="AlphaFoldDB" id="A0AAV8T5Q6"/>
<evidence type="ECO:0000256" key="4">
    <source>
        <dbReference type="ARBA" id="ARBA00023163"/>
    </source>
</evidence>
<sequence>METKKTKGRQKIEIKMIQNEDDRLITFSKRKSGIYKKASELITLTGAEVAFVVFSPVGKPFSFAHPSIEAVANRFLGHAPNPINDGTTSIIEAHRQMRIDELNNQYNHSVHQQGMDRKKEFELIQKVNGIETKGWWSANVQELNKHELIRLEFAFKEHQFKLQRIIYERANRASSLLHASFSNNATAAPTFPPSFENASG</sequence>
<dbReference type="PANTHER" id="PTHR11945">
    <property type="entry name" value="MADS BOX PROTEIN"/>
    <property type="match status" value="1"/>
</dbReference>
<protein>
    <recommendedName>
        <fullName evidence="6">MADS-box domain-containing protein</fullName>
    </recommendedName>
</protein>
<dbReference type="Gene3D" id="3.40.1810.10">
    <property type="entry name" value="Transcription factor, MADS-box"/>
    <property type="match status" value="1"/>
</dbReference>
<dbReference type="PANTHER" id="PTHR11945:SF725">
    <property type="entry name" value="AGAMOUS-LIKE 58-RELATED"/>
    <property type="match status" value="1"/>
</dbReference>
<dbReference type="GO" id="GO:0046983">
    <property type="term" value="F:protein dimerization activity"/>
    <property type="evidence" value="ECO:0007669"/>
    <property type="project" value="InterPro"/>
</dbReference>
<gene>
    <name evidence="7" type="ORF">K2173_006510</name>
</gene>
<dbReference type="InterPro" id="IPR002100">
    <property type="entry name" value="TF_MADSbox"/>
</dbReference>
<dbReference type="GO" id="GO:0000978">
    <property type="term" value="F:RNA polymerase II cis-regulatory region sequence-specific DNA binding"/>
    <property type="evidence" value="ECO:0007669"/>
    <property type="project" value="TreeGrafter"/>
</dbReference>
<evidence type="ECO:0000256" key="2">
    <source>
        <dbReference type="ARBA" id="ARBA00023015"/>
    </source>
</evidence>
<keyword evidence="4" id="KW-0804">Transcription</keyword>
<dbReference type="InterPro" id="IPR036879">
    <property type="entry name" value="TF_MADSbox_sf"/>
</dbReference>
<dbReference type="Proteomes" id="UP001159364">
    <property type="component" value="Linkage Group LG06"/>
</dbReference>
<keyword evidence="3" id="KW-0238">DNA-binding</keyword>
<organism evidence="7 8">
    <name type="scientific">Erythroxylum novogranatense</name>
    <dbReference type="NCBI Taxonomy" id="1862640"/>
    <lineage>
        <taxon>Eukaryota</taxon>
        <taxon>Viridiplantae</taxon>
        <taxon>Streptophyta</taxon>
        <taxon>Embryophyta</taxon>
        <taxon>Tracheophyta</taxon>
        <taxon>Spermatophyta</taxon>
        <taxon>Magnoliopsida</taxon>
        <taxon>eudicotyledons</taxon>
        <taxon>Gunneridae</taxon>
        <taxon>Pentapetalae</taxon>
        <taxon>rosids</taxon>
        <taxon>fabids</taxon>
        <taxon>Malpighiales</taxon>
        <taxon>Erythroxylaceae</taxon>
        <taxon>Erythroxylum</taxon>
    </lineage>
</organism>
<dbReference type="Pfam" id="PF00319">
    <property type="entry name" value="SRF-TF"/>
    <property type="match status" value="1"/>
</dbReference>
<accession>A0AAV8T5Q6</accession>
<dbReference type="PROSITE" id="PS50066">
    <property type="entry name" value="MADS_BOX_2"/>
    <property type="match status" value="1"/>
</dbReference>
<name>A0AAV8T5Q6_9ROSI</name>
<keyword evidence="8" id="KW-1185">Reference proteome</keyword>
<evidence type="ECO:0000256" key="5">
    <source>
        <dbReference type="ARBA" id="ARBA00023242"/>
    </source>
</evidence>
<comment type="subcellular location">
    <subcellularLocation>
        <location evidence="1">Nucleus</location>
    </subcellularLocation>
</comment>
<evidence type="ECO:0000313" key="8">
    <source>
        <dbReference type="Proteomes" id="UP001159364"/>
    </source>
</evidence>
<evidence type="ECO:0000256" key="3">
    <source>
        <dbReference type="ARBA" id="ARBA00023125"/>
    </source>
</evidence>
<evidence type="ECO:0000259" key="6">
    <source>
        <dbReference type="PROSITE" id="PS50066"/>
    </source>
</evidence>
<keyword evidence="5" id="KW-0539">Nucleus</keyword>
<dbReference type="PRINTS" id="PR00404">
    <property type="entry name" value="MADSDOMAIN"/>
</dbReference>
<evidence type="ECO:0000256" key="1">
    <source>
        <dbReference type="ARBA" id="ARBA00004123"/>
    </source>
</evidence>